<evidence type="ECO:0000313" key="3">
    <source>
        <dbReference type="EMBL" id="MFC4725557.1"/>
    </source>
</evidence>
<feature type="region of interest" description="Disordered" evidence="1">
    <location>
        <begin position="236"/>
        <end position="259"/>
    </location>
</feature>
<evidence type="ECO:0000259" key="2">
    <source>
        <dbReference type="Pfam" id="PF08241"/>
    </source>
</evidence>
<dbReference type="Gene3D" id="3.40.50.150">
    <property type="entry name" value="Vaccinia Virus protein VP39"/>
    <property type="match status" value="1"/>
</dbReference>
<name>A0ABV9NB09_9PROT</name>
<dbReference type="GO" id="GO:0032259">
    <property type="term" value="P:methylation"/>
    <property type="evidence" value="ECO:0007669"/>
    <property type="project" value="UniProtKB-KW"/>
</dbReference>
<dbReference type="Proteomes" id="UP001596024">
    <property type="component" value="Unassembled WGS sequence"/>
</dbReference>
<reference evidence="4" key="1">
    <citation type="journal article" date="2019" name="Int. J. Syst. Evol. Microbiol.">
        <title>The Global Catalogue of Microorganisms (GCM) 10K type strain sequencing project: providing services to taxonomists for standard genome sequencing and annotation.</title>
        <authorList>
            <consortium name="The Broad Institute Genomics Platform"/>
            <consortium name="The Broad Institute Genome Sequencing Center for Infectious Disease"/>
            <person name="Wu L."/>
            <person name="Ma J."/>
        </authorList>
    </citation>
    <scope>NUCLEOTIDE SEQUENCE [LARGE SCALE GENOMIC DNA]</scope>
    <source>
        <strain evidence="4">CCUG 62981</strain>
    </source>
</reference>
<keyword evidence="3" id="KW-0808">Transferase</keyword>
<accession>A0ABV9NB09</accession>
<sequence length="259" mass="28686">MRTEAIEIDRFYRSQRGEAARTMVHRRLQALWPEVKGLDMLGYGFAGPYLEPFREKARRAVAFMPSAQGAIAWPDRHGERCASVLGEETRLPFAEAMFDRIVAVHTLEEADDLQRLLRELWRVLAPEGRLVIVAAHRAGAWARVDATPFGHGRPFSRGQLTRLLTGALFEPIAWARALYAPPWNMFCGPRLSGLFESAGERFWPGFGGLILVEAVKHVGAIRPTGAAVPVRRKALDAAPGAALSPPEPSRTLTAKDKSQ</sequence>
<evidence type="ECO:0000313" key="4">
    <source>
        <dbReference type="Proteomes" id="UP001596024"/>
    </source>
</evidence>
<feature type="domain" description="Methyltransferase type 11" evidence="2">
    <location>
        <begin position="42"/>
        <end position="132"/>
    </location>
</feature>
<dbReference type="EMBL" id="JBHSGQ010000004">
    <property type="protein sequence ID" value="MFC4725557.1"/>
    <property type="molecule type" value="Genomic_DNA"/>
</dbReference>
<gene>
    <name evidence="3" type="ORF">ACFPB0_09675</name>
</gene>
<dbReference type="InterPro" id="IPR029063">
    <property type="entry name" value="SAM-dependent_MTases_sf"/>
</dbReference>
<organism evidence="3 4">
    <name type="scientific">Glycocaulis abyssi</name>
    <dbReference type="NCBI Taxonomy" id="1433403"/>
    <lineage>
        <taxon>Bacteria</taxon>
        <taxon>Pseudomonadati</taxon>
        <taxon>Pseudomonadota</taxon>
        <taxon>Alphaproteobacteria</taxon>
        <taxon>Maricaulales</taxon>
        <taxon>Maricaulaceae</taxon>
        <taxon>Glycocaulis</taxon>
    </lineage>
</organism>
<dbReference type="RefSeq" id="WP_371393356.1">
    <property type="nucleotide sequence ID" value="NZ_CP163421.1"/>
</dbReference>
<proteinExistence type="predicted"/>
<dbReference type="GO" id="GO:0008168">
    <property type="term" value="F:methyltransferase activity"/>
    <property type="evidence" value="ECO:0007669"/>
    <property type="project" value="UniProtKB-KW"/>
</dbReference>
<dbReference type="CDD" id="cd02440">
    <property type="entry name" value="AdoMet_MTases"/>
    <property type="match status" value="1"/>
</dbReference>
<dbReference type="SUPFAM" id="SSF53335">
    <property type="entry name" value="S-adenosyl-L-methionine-dependent methyltransferases"/>
    <property type="match status" value="1"/>
</dbReference>
<evidence type="ECO:0000256" key="1">
    <source>
        <dbReference type="SAM" id="MobiDB-lite"/>
    </source>
</evidence>
<comment type="caution">
    <text evidence="3">The sequence shown here is derived from an EMBL/GenBank/DDBJ whole genome shotgun (WGS) entry which is preliminary data.</text>
</comment>
<dbReference type="Pfam" id="PF08241">
    <property type="entry name" value="Methyltransf_11"/>
    <property type="match status" value="1"/>
</dbReference>
<protein>
    <submittedName>
        <fullName evidence="3">Class I SAM-dependent methyltransferase</fullName>
    </submittedName>
</protein>
<keyword evidence="4" id="KW-1185">Reference proteome</keyword>
<keyword evidence="3" id="KW-0489">Methyltransferase</keyword>
<dbReference type="InterPro" id="IPR013216">
    <property type="entry name" value="Methyltransf_11"/>
</dbReference>